<keyword evidence="1" id="KW-0472">Membrane</keyword>
<feature type="transmembrane region" description="Helical" evidence="1">
    <location>
        <begin position="263"/>
        <end position="285"/>
    </location>
</feature>
<proteinExistence type="predicted"/>
<keyword evidence="1" id="KW-0812">Transmembrane</keyword>
<feature type="transmembrane region" description="Helical" evidence="1">
    <location>
        <begin position="292"/>
        <end position="314"/>
    </location>
</feature>
<dbReference type="RefSeq" id="WP_004428131.1">
    <property type="nucleotide sequence ID" value="NZ_JALP01000107.1"/>
</dbReference>
<organism evidence="2 3">
    <name type="scientific">Alkalihalobacillus alcalophilus ATCC 27647 = CGMCC 1.3604</name>
    <dbReference type="NCBI Taxonomy" id="1218173"/>
    <lineage>
        <taxon>Bacteria</taxon>
        <taxon>Bacillati</taxon>
        <taxon>Bacillota</taxon>
        <taxon>Bacilli</taxon>
        <taxon>Bacillales</taxon>
        <taxon>Bacillaceae</taxon>
        <taxon>Alkalihalobacillus</taxon>
    </lineage>
</organism>
<evidence type="ECO:0000313" key="2">
    <source>
        <dbReference type="EMBL" id="THG90869.1"/>
    </source>
</evidence>
<feature type="transmembrane region" description="Helical" evidence="1">
    <location>
        <begin position="20"/>
        <end position="37"/>
    </location>
</feature>
<dbReference type="OrthoDB" id="2967072at2"/>
<protein>
    <recommendedName>
        <fullName evidence="4">ABC transporter permease</fullName>
    </recommendedName>
</protein>
<name>A0A4S4K475_ALKAL</name>
<feature type="transmembrane region" description="Helical" evidence="1">
    <location>
        <begin position="170"/>
        <end position="191"/>
    </location>
</feature>
<evidence type="ECO:0000256" key="1">
    <source>
        <dbReference type="SAM" id="Phobius"/>
    </source>
</evidence>
<feature type="transmembrane region" description="Helical" evidence="1">
    <location>
        <begin position="346"/>
        <end position="367"/>
    </location>
</feature>
<dbReference type="Proteomes" id="UP000297014">
    <property type="component" value="Unassembled WGS sequence"/>
</dbReference>
<dbReference type="EMBL" id="JALP01000107">
    <property type="protein sequence ID" value="THG90869.1"/>
    <property type="molecule type" value="Genomic_DNA"/>
</dbReference>
<reference evidence="2 3" key="1">
    <citation type="submission" date="2014-01" db="EMBL/GenBank/DDBJ databases">
        <title>Draft genome sequencing of Bacillus alcalophilus CGMCC 1.3604.</title>
        <authorList>
            <person name="Yang J."/>
            <person name="Diao L."/>
            <person name="Yang S."/>
        </authorList>
    </citation>
    <scope>NUCLEOTIDE SEQUENCE [LARGE SCALE GENOMIC DNA]</scope>
    <source>
        <strain evidence="2 3">CGMCC 1.3604</strain>
    </source>
</reference>
<evidence type="ECO:0008006" key="4">
    <source>
        <dbReference type="Google" id="ProtNLM"/>
    </source>
</evidence>
<dbReference type="AlphaFoldDB" id="A0A4S4K475"/>
<keyword evidence="1" id="KW-1133">Transmembrane helix</keyword>
<feature type="transmembrane region" description="Helical" evidence="1">
    <location>
        <begin position="212"/>
        <end position="236"/>
    </location>
</feature>
<evidence type="ECO:0000313" key="3">
    <source>
        <dbReference type="Proteomes" id="UP000297014"/>
    </source>
</evidence>
<sequence length="385" mass="44274">MYWKYSRFELNLQRYNKKNLCLGLLLILFFIIFFFLYSSSRPMTVYEEKRQEPNMYNSIFNQMQPLDGVSDIEYEIGLNLREQSSLVNFQVWYLRDKDWEGYLENGLELSQLRLRVHELGNLGLPPNMIIPVNEILKEKAFLTYIDEHHLEFQMDAITSSQYLVEALGTISGFVFLLFILMFASEILIFEARHKSVLKGIPLSFMSKVHSKVMVSFICISLFLLVGFGLGGLFAAWQSSPGDFAAPVVIYQGGEFIAISTLKFYLLVMIGFFLVTVFLLYLTVLLNIVFKNAYATIMFGLGVFFIPDIFSSVGLHVSWLHTIKLIDIHAILLGNSTVQYSFSQIDYTYALIAIFIATLIIISVIYGINKKNYLEKFKQKEPSSQS</sequence>
<comment type="caution">
    <text evidence="2">The sequence shown here is derived from an EMBL/GenBank/DDBJ whole genome shotgun (WGS) entry which is preliminary data.</text>
</comment>
<gene>
    <name evidence="2" type="ORF">AJ85_08375</name>
</gene>
<accession>A0A4S4K475</accession>